<dbReference type="InterPro" id="IPR028081">
    <property type="entry name" value="Leu-bd"/>
</dbReference>
<evidence type="ECO:0000313" key="5">
    <source>
        <dbReference type="Proteomes" id="UP000245539"/>
    </source>
</evidence>
<dbReference type="Pfam" id="PF13458">
    <property type="entry name" value="Peripla_BP_6"/>
    <property type="match status" value="1"/>
</dbReference>
<dbReference type="Gene3D" id="3.40.50.2300">
    <property type="match status" value="2"/>
</dbReference>
<reference evidence="4 5" key="1">
    <citation type="submission" date="2018-05" db="EMBL/GenBank/DDBJ databases">
        <title>Leucothrix arctica sp. nov., isolated from Arctic seawater.</title>
        <authorList>
            <person name="Choi A."/>
            <person name="Baek K."/>
        </authorList>
    </citation>
    <scope>NUCLEOTIDE SEQUENCE [LARGE SCALE GENOMIC DNA]</scope>
    <source>
        <strain evidence="4 5">JCM 18388</strain>
    </source>
</reference>
<comment type="similarity">
    <text evidence="1">Belongs to the leucine-binding protein family.</text>
</comment>
<accession>A0A317C510</accession>
<evidence type="ECO:0000313" key="4">
    <source>
        <dbReference type="EMBL" id="PWQ92453.1"/>
    </source>
</evidence>
<dbReference type="OrthoDB" id="5341635at2"/>
<dbReference type="CDD" id="cd06268">
    <property type="entry name" value="PBP1_ABC_transporter_LIVBP-like"/>
    <property type="match status" value="1"/>
</dbReference>
<dbReference type="RefSeq" id="WP_109839602.1">
    <property type="nucleotide sequence ID" value="NZ_QGKM01000087.1"/>
</dbReference>
<comment type="caution">
    <text evidence="4">The sequence shown here is derived from an EMBL/GenBank/DDBJ whole genome shotgun (WGS) entry which is preliminary data.</text>
</comment>
<sequence>MKWLLLLIQFVLFLSPVYAQESRTIDVLYLKIQQAERATLSNLDPIPDDLALKGAELGAADNNTTGSFLGYQFQLDVQTFEEGDSALEDAKAAIAQSKANYVLLDMNAKQQLALLGGSEQSQAKQQLFFNVRAYDVSLRDEQCHTDLFHTLPSYAMRTDAFMQFLIKKKWDDIHLLEGNSPEDAAFANALRRSAKKYQLKFDQESKWLLDGDLRRQAAAEVSLLTQKFGDYDVLFVADEWNDFARYIRYNTWKPRPIFGGDGLQALGWSEVFEQWGSAQLQSRFEALAERAMQSEDYAAWVALRAIDEINVKTKFADIAEQKKYLLNDLELAGFKGRPLSFRDWNGQLRQPIGLAHQSALVAMAPLEGFLHARNELDGLGYDKGESGCKAFKE</sequence>
<proteinExistence type="inferred from homology"/>
<gene>
    <name evidence="4" type="ORF">DKW60_20880</name>
</gene>
<evidence type="ECO:0000259" key="3">
    <source>
        <dbReference type="Pfam" id="PF13458"/>
    </source>
</evidence>
<protein>
    <submittedName>
        <fullName evidence="4">Branched-chain amino acid ABC transporter substrate-binding protein</fullName>
    </submittedName>
</protein>
<name>A0A317C510_9GAMM</name>
<dbReference type="InterPro" id="IPR028082">
    <property type="entry name" value="Peripla_BP_I"/>
</dbReference>
<dbReference type="InterPro" id="IPR022478">
    <property type="entry name" value="ABC_transptr_sub-bd_PQQ"/>
</dbReference>
<evidence type="ECO:0000256" key="2">
    <source>
        <dbReference type="ARBA" id="ARBA00022729"/>
    </source>
</evidence>
<dbReference type="NCBIfam" id="TIGR03863">
    <property type="entry name" value="PQQ_ABC_bind"/>
    <property type="match status" value="1"/>
</dbReference>
<dbReference type="Proteomes" id="UP000245539">
    <property type="component" value="Unassembled WGS sequence"/>
</dbReference>
<dbReference type="EMBL" id="QGKM01000087">
    <property type="protein sequence ID" value="PWQ92453.1"/>
    <property type="molecule type" value="Genomic_DNA"/>
</dbReference>
<feature type="domain" description="Leucine-binding protein" evidence="3">
    <location>
        <begin position="52"/>
        <end position="200"/>
    </location>
</feature>
<keyword evidence="5" id="KW-1185">Reference proteome</keyword>
<dbReference type="SUPFAM" id="SSF53822">
    <property type="entry name" value="Periplasmic binding protein-like I"/>
    <property type="match status" value="1"/>
</dbReference>
<evidence type="ECO:0000256" key="1">
    <source>
        <dbReference type="ARBA" id="ARBA00010062"/>
    </source>
</evidence>
<keyword evidence="2" id="KW-0732">Signal</keyword>
<dbReference type="AlphaFoldDB" id="A0A317C510"/>
<organism evidence="4 5">
    <name type="scientific">Leucothrix pacifica</name>
    <dbReference type="NCBI Taxonomy" id="1247513"/>
    <lineage>
        <taxon>Bacteria</taxon>
        <taxon>Pseudomonadati</taxon>
        <taxon>Pseudomonadota</taxon>
        <taxon>Gammaproteobacteria</taxon>
        <taxon>Thiotrichales</taxon>
        <taxon>Thiotrichaceae</taxon>
        <taxon>Leucothrix</taxon>
    </lineage>
</organism>